<dbReference type="Proteomes" id="UP000325315">
    <property type="component" value="Unassembled WGS sequence"/>
</dbReference>
<evidence type="ECO:0000313" key="2">
    <source>
        <dbReference type="Proteomes" id="UP000325315"/>
    </source>
</evidence>
<sequence>MSHFVILEGEEATTDQDIQMGSLIRENDHTSNMINVLVKELCIITLEDVTLQLGLPIDDSAVTGTSKVSKPAALCYHLLGRSPDDGEDRFTSLKFSWLKGNFETLPSSATKWEKMCTTRAYILHLIFDRGVLKPDANNNMST</sequence>
<proteinExistence type="predicted"/>
<organism evidence="1 2">
    <name type="scientific">Gossypium australe</name>
    <dbReference type="NCBI Taxonomy" id="47621"/>
    <lineage>
        <taxon>Eukaryota</taxon>
        <taxon>Viridiplantae</taxon>
        <taxon>Streptophyta</taxon>
        <taxon>Embryophyta</taxon>
        <taxon>Tracheophyta</taxon>
        <taxon>Spermatophyta</taxon>
        <taxon>Magnoliopsida</taxon>
        <taxon>eudicotyledons</taxon>
        <taxon>Gunneridae</taxon>
        <taxon>Pentapetalae</taxon>
        <taxon>rosids</taxon>
        <taxon>malvids</taxon>
        <taxon>Malvales</taxon>
        <taxon>Malvaceae</taxon>
        <taxon>Malvoideae</taxon>
        <taxon>Gossypium</taxon>
    </lineage>
</organism>
<name>A0A5B6UTC8_9ROSI</name>
<accession>A0A5B6UTC8</accession>
<reference evidence="2" key="1">
    <citation type="journal article" date="2019" name="Plant Biotechnol. J.">
        <title>Genome sequencing of the Australian wild diploid species Gossypium australe highlights disease resistance and delayed gland morphogenesis.</title>
        <authorList>
            <person name="Cai Y."/>
            <person name="Cai X."/>
            <person name="Wang Q."/>
            <person name="Wang P."/>
            <person name="Zhang Y."/>
            <person name="Cai C."/>
            <person name="Xu Y."/>
            <person name="Wang K."/>
            <person name="Zhou Z."/>
            <person name="Wang C."/>
            <person name="Geng S."/>
            <person name="Li B."/>
            <person name="Dong Q."/>
            <person name="Hou Y."/>
            <person name="Wang H."/>
            <person name="Ai P."/>
            <person name="Liu Z."/>
            <person name="Yi F."/>
            <person name="Sun M."/>
            <person name="An G."/>
            <person name="Cheng J."/>
            <person name="Zhang Y."/>
            <person name="Shi Q."/>
            <person name="Xie Y."/>
            <person name="Shi X."/>
            <person name="Chang Y."/>
            <person name="Huang F."/>
            <person name="Chen Y."/>
            <person name="Hong S."/>
            <person name="Mi L."/>
            <person name="Sun Q."/>
            <person name="Zhang L."/>
            <person name="Zhou B."/>
            <person name="Peng R."/>
            <person name="Zhang X."/>
            <person name="Liu F."/>
        </authorList>
    </citation>
    <scope>NUCLEOTIDE SEQUENCE [LARGE SCALE GENOMIC DNA]</scope>
    <source>
        <strain evidence="2">cv. PA1801</strain>
    </source>
</reference>
<keyword evidence="2" id="KW-1185">Reference proteome</keyword>
<dbReference type="OrthoDB" id="1001307at2759"/>
<dbReference type="InterPro" id="IPR044824">
    <property type="entry name" value="MAIN-like"/>
</dbReference>
<dbReference type="AlphaFoldDB" id="A0A5B6UTC8"/>
<evidence type="ECO:0000313" key="1">
    <source>
        <dbReference type="EMBL" id="KAA3461361.1"/>
    </source>
</evidence>
<dbReference type="GO" id="GO:0010073">
    <property type="term" value="P:meristem maintenance"/>
    <property type="evidence" value="ECO:0007669"/>
    <property type="project" value="InterPro"/>
</dbReference>
<protein>
    <submittedName>
        <fullName evidence="1">Serine/threonine-protein phosphatase 7 long form-like protein</fullName>
    </submittedName>
</protein>
<gene>
    <name evidence="1" type="ORF">EPI10_027936</name>
</gene>
<dbReference type="PANTHER" id="PTHR46033:SF8">
    <property type="entry name" value="PROTEIN MAINTENANCE OF MERISTEMS-LIKE"/>
    <property type="match status" value="1"/>
</dbReference>
<comment type="caution">
    <text evidence="1">The sequence shown here is derived from an EMBL/GenBank/DDBJ whole genome shotgun (WGS) entry which is preliminary data.</text>
</comment>
<dbReference type="PANTHER" id="PTHR46033">
    <property type="entry name" value="PROTEIN MAIN-LIKE 2"/>
    <property type="match status" value="1"/>
</dbReference>
<dbReference type="EMBL" id="SMMG02000009">
    <property type="protein sequence ID" value="KAA3461361.1"/>
    <property type="molecule type" value="Genomic_DNA"/>
</dbReference>